<evidence type="ECO:0000259" key="2">
    <source>
        <dbReference type="PROSITE" id="PS50110"/>
    </source>
</evidence>
<dbReference type="SUPFAM" id="SSF52172">
    <property type="entry name" value="CheY-like"/>
    <property type="match status" value="1"/>
</dbReference>
<protein>
    <submittedName>
        <fullName evidence="3">Response regulator</fullName>
    </submittedName>
</protein>
<dbReference type="Pfam" id="PF22233">
    <property type="entry name" value="PhyR_sigma-like"/>
    <property type="match status" value="1"/>
</dbReference>
<dbReference type="STRING" id="450378.GCA_001661675_02182"/>
<evidence type="ECO:0000313" key="4">
    <source>
        <dbReference type="Proteomes" id="UP000195807"/>
    </source>
</evidence>
<dbReference type="Pfam" id="PF00072">
    <property type="entry name" value="Response_reg"/>
    <property type="match status" value="1"/>
</dbReference>
<dbReference type="NCBIfam" id="NF006623">
    <property type="entry name" value="PRK09191.1"/>
    <property type="match status" value="1"/>
</dbReference>
<sequence>MSLGAKVAANLPYLRRYARALSGSQSTGDAFVRATLEAILADPDLKESLAEGGRVPLYRAFSKLWSSAFLQVADGDDMIGDHETAAQERLAVITPLNRQALLLTTLEDFSIAQAAQIMDLSEADVESLVQEAVSEIDRESSTNVLIIEDEPLISMQLEDLVRSLGHEICGTAATRTQAQAVIAEQMPGLVLADIQLADGSSGLDAVDDILAIDSVPVIFITAYPERLLTGDRPEPTYLVTKPFQESTVRAAISQALFFGSSRPLP</sequence>
<dbReference type="PROSITE" id="PS50110">
    <property type="entry name" value="RESPONSE_REGULATORY"/>
    <property type="match status" value="1"/>
</dbReference>
<dbReference type="Gene3D" id="3.40.50.2300">
    <property type="match status" value="1"/>
</dbReference>
<dbReference type="SMART" id="SM00448">
    <property type="entry name" value="REC"/>
    <property type="match status" value="1"/>
</dbReference>
<accession>A0A1Z1FCZ1</accession>
<dbReference type="PIRSF" id="PIRSF036400">
    <property type="entry name" value="RR_Ctr_UCP036400"/>
    <property type="match status" value="1"/>
</dbReference>
<keyword evidence="4" id="KW-1185">Reference proteome</keyword>
<name>A0A1Z1FCZ1_9SPHN</name>
<dbReference type="OrthoDB" id="9786101at2"/>
<dbReference type="Proteomes" id="UP000195807">
    <property type="component" value="Chromosome"/>
</dbReference>
<dbReference type="InterPro" id="IPR053867">
    <property type="entry name" value="PhyR_sigma4"/>
</dbReference>
<dbReference type="Pfam" id="PF22029">
    <property type="entry name" value="PhyR_sigma2"/>
    <property type="match status" value="1"/>
</dbReference>
<dbReference type="KEGG" id="cman:A9D14_10845"/>
<proteinExistence type="predicted"/>
<feature type="domain" description="Response regulatory" evidence="2">
    <location>
        <begin position="143"/>
        <end position="256"/>
    </location>
</feature>
<dbReference type="InterPro" id="IPR014605">
    <property type="entry name" value="Sig_resp-reg_PhyR"/>
</dbReference>
<dbReference type="GO" id="GO:0000160">
    <property type="term" value="P:phosphorelay signal transduction system"/>
    <property type="evidence" value="ECO:0007669"/>
    <property type="project" value="InterPro"/>
</dbReference>
<dbReference type="CDD" id="cd17540">
    <property type="entry name" value="REC_PhyR"/>
    <property type="match status" value="1"/>
</dbReference>
<dbReference type="RefSeq" id="WP_066846267.1">
    <property type="nucleotide sequence ID" value="NZ_CP019602.1"/>
</dbReference>
<evidence type="ECO:0000256" key="1">
    <source>
        <dbReference type="PROSITE-ProRule" id="PRU00169"/>
    </source>
</evidence>
<dbReference type="Gene3D" id="1.20.140.160">
    <property type="match status" value="1"/>
</dbReference>
<dbReference type="SUPFAM" id="SSF88659">
    <property type="entry name" value="Sigma3 and sigma4 domains of RNA polymerase sigma factors"/>
    <property type="match status" value="1"/>
</dbReference>
<reference evidence="3 4" key="1">
    <citation type="submission" date="2017-01" db="EMBL/GenBank/DDBJ databases">
        <title>Complete genome sequence of esterase-producing bacterium Croceicoccus marinus E4A9.</title>
        <authorList>
            <person name="Wu Y.-H."/>
            <person name="Cheng H."/>
            <person name="Xu L."/>
            <person name="Huo Y.-Y."/>
            <person name="Wang C.-S."/>
            <person name="Xu X.-W."/>
        </authorList>
    </citation>
    <scope>NUCLEOTIDE SEQUENCE [LARGE SCALE GENOMIC DNA]</scope>
    <source>
        <strain evidence="3 4">E4A9</strain>
    </source>
</reference>
<dbReference type="InterPro" id="IPR001789">
    <property type="entry name" value="Sig_transdc_resp-reg_receiver"/>
</dbReference>
<dbReference type="InterPro" id="IPR011006">
    <property type="entry name" value="CheY-like_superfamily"/>
</dbReference>
<dbReference type="InterPro" id="IPR013324">
    <property type="entry name" value="RNA_pol_sigma_r3/r4-like"/>
</dbReference>
<keyword evidence="1" id="KW-0597">Phosphoprotein</keyword>
<dbReference type="EMBL" id="CP019602">
    <property type="protein sequence ID" value="ARU16586.1"/>
    <property type="molecule type" value="Genomic_DNA"/>
</dbReference>
<dbReference type="InterPro" id="IPR053866">
    <property type="entry name" value="PhyR_sigma2"/>
</dbReference>
<evidence type="ECO:0000313" key="3">
    <source>
        <dbReference type="EMBL" id="ARU16586.1"/>
    </source>
</evidence>
<dbReference type="AlphaFoldDB" id="A0A1Z1FCZ1"/>
<feature type="modified residue" description="4-aspartylphosphate" evidence="1">
    <location>
        <position position="193"/>
    </location>
</feature>
<gene>
    <name evidence="3" type="ORF">A9D14_10845</name>
</gene>
<organism evidence="3 4">
    <name type="scientific">Croceicoccus marinus</name>
    <dbReference type="NCBI Taxonomy" id="450378"/>
    <lineage>
        <taxon>Bacteria</taxon>
        <taxon>Pseudomonadati</taxon>
        <taxon>Pseudomonadota</taxon>
        <taxon>Alphaproteobacteria</taxon>
        <taxon>Sphingomonadales</taxon>
        <taxon>Erythrobacteraceae</taxon>
        <taxon>Croceicoccus</taxon>
    </lineage>
</organism>